<keyword evidence="6 9" id="KW-1133">Transmembrane helix</keyword>
<evidence type="ECO:0000313" key="11">
    <source>
        <dbReference type="Proteomes" id="UP000185934"/>
    </source>
</evidence>
<evidence type="ECO:0000256" key="5">
    <source>
        <dbReference type="ARBA" id="ARBA00022927"/>
    </source>
</evidence>
<dbReference type="KEGG" id="dfo:Dform_02080"/>
<evidence type="ECO:0000313" key="10">
    <source>
        <dbReference type="EMBL" id="APV45389.1"/>
    </source>
</evidence>
<dbReference type="STRING" id="1839801.Dform_02080"/>
<proteinExistence type="inferred from homology"/>
<evidence type="ECO:0000256" key="9">
    <source>
        <dbReference type="RuleBase" id="RU365087"/>
    </source>
</evidence>
<comment type="caution">
    <text evidence="9">Lacks conserved residue(s) required for the propagation of feature annotation.</text>
</comment>
<keyword evidence="3 9" id="KW-0813">Transport</keyword>
<gene>
    <name evidence="10" type="ORF">Dform_02080</name>
</gene>
<dbReference type="GO" id="GO:0005886">
    <property type="term" value="C:plasma membrane"/>
    <property type="evidence" value="ECO:0007669"/>
    <property type="project" value="UniProtKB-SubCell"/>
</dbReference>
<reference evidence="11" key="1">
    <citation type="submission" date="2016-11" db="EMBL/GenBank/DDBJ databases">
        <title>Dehalogenimonas formicexedens sp. nov., a chlorinated alkane respiring bacterium isolated from contaminated groundwater.</title>
        <authorList>
            <person name="Key T.A."/>
            <person name="Bowman K.S."/>
            <person name="Lee I."/>
            <person name="Chun J."/>
            <person name="Albuquerque L."/>
            <person name="da Costa M.S."/>
            <person name="Rainey F.A."/>
            <person name="Moe W.M."/>
        </authorList>
    </citation>
    <scope>NUCLEOTIDE SEQUENCE [LARGE SCALE GENOMIC DNA]</scope>
    <source>
        <strain evidence="11">NSZ-14</strain>
    </source>
</reference>
<evidence type="ECO:0000256" key="6">
    <source>
        <dbReference type="ARBA" id="ARBA00022989"/>
    </source>
</evidence>
<dbReference type="NCBIfam" id="TIGR00810">
    <property type="entry name" value="secG"/>
    <property type="match status" value="1"/>
</dbReference>
<accession>A0A1P8FA96</accession>
<evidence type="ECO:0000256" key="1">
    <source>
        <dbReference type="ARBA" id="ARBA00004141"/>
    </source>
</evidence>
<keyword evidence="11" id="KW-1185">Reference proteome</keyword>
<evidence type="ECO:0000256" key="8">
    <source>
        <dbReference type="ARBA" id="ARBA00023136"/>
    </source>
</evidence>
<organism evidence="10 11">
    <name type="scientific">Dehalogenimonas formicexedens</name>
    <dbReference type="NCBI Taxonomy" id="1839801"/>
    <lineage>
        <taxon>Bacteria</taxon>
        <taxon>Bacillati</taxon>
        <taxon>Chloroflexota</taxon>
        <taxon>Dehalococcoidia</taxon>
        <taxon>Dehalococcoidales</taxon>
        <taxon>Dehalococcoidaceae</taxon>
        <taxon>Dehalogenimonas</taxon>
    </lineage>
</organism>
<dbReference type="GO" id="GO:0015450">
    <property type="term" value="F:protein-transporting ATPase activity"/>
    <property type="evidence" value="ECO:0007669"/>
    <property type="project" value="UniProtKB-UniRule"/>
</dbReference>
<keyword evidence="7 9" id="KW-0811">Translocation</keyword>
<sequence length="72" mass="7722">MLTFLLVAQIIVAVALGLAALLQVRGGGLGGIFGQSDTVFRTKRGIEKTLFQMTIVLVVLLVLISIWVLLVI</sequence>
<dbReference type="Proteomes" id="UP000185934">
    <property type="component" value="Chromosome"/>
</dbReference>
<dbReference type="RefSeq" id="WP_076004889.1">
    <property type="nucleotide sequence ID" value="NZ_CP018258.1"/>
</dbReference>
<protein>
    <recommendedName>
        <fullName evidence="9">Protein-export membrane protein SecG</fullName>
    </recommendedName>
</protein>
<evidence type="ECO:0000256" key="3">
    <source>
        <dbReference type="ARBA" id="ARBA00022448"/>
    </source>
</evidence>
<dbReference type="GO" id="GO:0009306">
    <property type="term" value="P:protein secretion"/>
    <property type="evidence" value="ECO:0007669"/>
    <property type="project" value="UniProtKB-UniRule"/>
</dbReference>
<dbReference type="InterPro" id="IPR004692">
    <property type="entry name" value="SecG"/>
</dbReference>
<comment type="subcellular location">
    <subcellularLocation>
        <location evidence="9">Cell membrane</location>
        <topology evidence="9">Multi-pass membrane protein</topology>
    </subcellularLocation>
    <subcellularLocation>
        <location evidence="1">Membrane</location>
        <topology evidence="1">Multi-pass membrane protein</topology>
    </subcellularLocation>
</comment>
<dbReference type="Pfam" id="PF03840">
    <property type="entry name" value="SecG"/>
    <property type="match status" value="1"/>
</dbReference>
<name>A0A1P8FA96_9CHLR</name>
<keyword evidence="5 9" id="KW-0653">Protein transport</keyword>
<dbReference type="AlphaFoldDB" id="A0A1P8FA96"/>
<comment type="similarity">
    <text evidence="2 9">Belongs to the SecG family.</text>
</comment>
<keyword evidence="9" id="KW-1003">Cell membrane</keyword>
<feature type="transmembrane region" description="Helical" evidence="9">
    <location>
        <begin position="50"/>
        <end position="71"/>
    </location>
</feature>
<evidence type="ECO:0000256" key="2">
    <source>
        <dbReference type="ARBA" id="ARBA00008445"/>
    </source>
</evidence>
<keyword evidence="4 9" id="KW-0812">Transmembrane</keyword>
<keyword evidence="8 9" id="KW-0472">Membrane</keyword>
<evidence type="ECO:0000256" key="4">
    <source>
        <dbReference type="ARBA" id="ARBA00022692"/>
    </source>
</evidence>
<comment type="function">
    <text evidence="9">Involved in protein export. Participates in an early event of protein translocation.</text>
</comment>
<dbReference type="EMBL" id="CP018258">
    <property type="protein sequence ID" value="APV45389.1"/>
    <property type="molecule type" value="Genomic_DNA"/>
</dbReference>
<evidence type="ECO:0000256" key="7">
    <source>
        <dbReference type="ARBA" id="ARBA00023010"/>
    </source>
</evidence>